<comment type="caution">
    <text evidence="2">The sequence shown here is derived from an EMBL/GenBank/DDBJ whole genome shotgun (WGS) entry which is preliminary data.</text>
</comment>
<sequence length="81" mass="8630">MRWFRWWAAYAAEGTSGRVSAVTMAVLRVRWEVGVGRRTVGRAGPGPPEGARGPRRRWPGRAGGVEPSGPGVGAPMCSVKV</sequence>
<dbReference type="AlphaFoldDB" id="A0A919CFU6"/>
<gene>
    <name evidence="2" type="ORF">GCM10010334_82920</name>
</gene>
<evidence type="ECO:0000256" key="1">
    <source>
        <dbReference type="SAM" id="MobiDB-lite"/>
    </source>
</evidence>
<name>A0A919CFU6_9ACTN</name>
<accession>A0A919CFU6</accession>
<proteinExistence type="predicted"/>
<feature type="region of interest" description="Disordered" evidence="1">
    <location>
        <begin position="38"/>
        <end position="81"/>
    </location>
</feature>
<protein>
    <submittedName>
        <fullName evidence="2">Uncharacterized protein</fullName>
    </submittedName>
</protein>
<evidence type="ECO:0000313" key="2">
    <source>
        <dbReference type="EMBL" id="GHD19354.1"/>
    </source>
</evidence>
<reference evidence="2" key="2">
    <citation type="submission" date="2020-09" db="EMBL/GenBank/DDBJ databases">
        <authorList>
            <person name="Sun Q."/>
            <person name="Ohkuma M."/>
        </authorList>
    </citation>
    <scope>NUCLEOTIDE SEQUENCE</scope>
    <source>
        <strain evidence="2">JCM 4637</strain>
    </source>
</reference>
<reference evidence="2" key="1">
    <citation type="journal article" date="2014" name="Int. J. Syst. Evol. Microbiol.">
        <title>Complete genome sequence of Corynebacterium casei LMG S-19264T (=DSM 44701T), isolated from a smear-ripened cheese.</title>
        <authorList>
            <consortium name="US DOE Joint Genome Institute (JGI-PGF)"/>
            <person name="Walter F."/>
            <person name="Albersmeier A."/>
            <person name="Kalinowski J."/>
            <person name="Ruckert C."/>
        </authorList>
    </citation>
    <scope>NUCLEOTIDE SEQUENCE</scope>
    <source>
        <strain evidence="2">JCM 4637</strain>
    </source>
</reference>
<dbReference type="Proteomes" id="UP000638353">
    <property type="component" value="Unassembled WGS sequence"/>
</dbReference>
<organism evidence="2 3">
    <name type="scientific">Streptomyces finlayi</name>
    <dbReference type="NCBI Taxonomy" id="67296"/>
    <lineage>
        <taxon>Bacteria</taxon>
        <taxon>Bacillati</taxon>
        <taxon>Actinomycetota</taxon>
        <taxon>Actinomycetes</taxon>
        <taxon>Kitasatosporales</taxon>
        <taxon>Streptomycetaceae</taxon>
        <taxon>Streptomyces</taxon>
    </lineage>
</organism>
<evidence type="ECO:0000313" key="3">
    <source>
        <dbReference type="Proteomes" id="UP000638353"/>
    </source>
</evidence>
<dbReference type="EMBL" id="BMVC01000034">
    <property type="protein sequence ID" value="GHD19354.1"/>
    <property type="molecule type" value="Genomic_DNA"/>
</dbReference>